<feature type="domain" description="SET" evidence="1">
    <location>
        <begin position="11"/>
        <end position="67"/>
    </location>
</feature>
<evidence type="ECO:0000313" key="3">
    <source>
        <dbReference type="Proteomes" id="UP000028582"/>
    </source>
</evidence>
<sequence length="91" mass="10149">MLYNTLSTKTKFVNVESVKAGAITSFISHACKPNADFVELHNRSKVNVLVGMIKNVKAGAQITMHYGNVTWFKCACYKCWDGSDDDRVSKD</sequence>
<comment type="caution">
    <text evidence="2">The sequence shown here is derived from an EMBL/GenBank/DDBJ whole genome shotgun (WGS) entry which is preliminary data.</text>
</comment>
<evidence type="ECO:0000313" key="2">
    <source>
        <dbReference type="EMBL" id="ETO71388.1"/>
    </source>
</evidence>
<dbReference type="InterPro" id="IPR046341">
    <property type="entry name" value="SET_dom_sf"/>
</dbReference>
<organism evidence="2 3">
    <name type="scientific">Phytophthora nicotianae P1976</name>
    <dbReference type="NCBI Taxonomy" id="1317066"/>
    <lineage>
        <taxon>Eukaryota</taxon>
        <taxon>Sar</taxon>
        <taxon>Stramenopiles</taxon>
        <taxon>Oomycota</taxon>
        <taxon>Peronosporomycetes</taxon>
        <taxon>Peronosporales</taxon>
        <taxon>Peronosporaceae</taxon>
        <taxon>Phytophthora</taxon>
    </lineage>
</organism>
<dbReference type="AlphaFoldDB" id="A0A080ZXM7"/>
<protein>
    <recommendedName>
        <fullName evidence="1">SET domain-containing protein</fullName>
    </recommendedName>
</protein>
<reference evidence="2 3" key="1">
    <citation type="submission" date="2013-11" db="EMBL/GenBank/DDBJ databases">
        <title>The Genome Sequence of Phytophthora parasitica P1976.</title>
        <authorList>
            <consortium name="The Broad Institute Genomics Platform"/>
            <person name="Russ C."/>
            <person name="Tyler B."/>
            <person name="Panabieres F."/>
            <person name="Shan W."/>
            <person name="Tripathy S."/>
            <person name="Grunwald N."/>
            <person name="Machado M."/>
            <person name="Johnson C.S."/>
            <person name="Walker B."/>
            <person name="Young S."/>
            <person name="Zeng Q."/>
            <person name="Gargeya S."/>
            <person name="Fitzgerald M."/>
            <person name="Haas B."/>
            <person name="Abouelleil A."/>
            <person name="Allen A.W."/>
            <person name="Alvarado L."/>
            <person name="Arachchi H.M."/>
            <person name="Berlin A.M."/>
            <person name="Chapman S.B."/>
            <person name="Gainer-Dewar J."/>
            <person name="Goldberg J."/>
            <person name="Griggs A."/>
            <person name="Gujja S."/>
            <person name="Hansen M."/>
            <person name="Howarth C."/>
            <person name="Imamovic A."/>
            <person name="Ireland A."/>
            <person name="Larimer J."/>
            <person name="McCowan C."/>
            <person name="Murphy C."/>
            <person name="Pearson M."/>
            <person name="Poon T.W."/>
            <person name="Priest M."/>
            <person name="Roberts A."/>
            <person name="Saif S."/>
            <person name="Shea T."/>
            <person name="Sisk P."/>
            <person name="Sykes S."/>
            <person name="Wortman J."/>
            <person name="Nusbaum C."/>
            <person name="Birren B."/>
        </authorList>
    </citation>
    <scope>NUCLEOTIDE SEQUENCE [LARGE SCALE GENOMIC DNA]</scope>
    <source>
        <strain evidence="2 3">P1976</strain>
    </source>
</reference>
<proteinExistence type="predicted"/>
<dbReference type="EMBL" id="ANJA01002213">
    <property type="protein sequence ID" value="ETO71388.1"/>
    <property type="molecule type" value="Genomic_DNA"/>
</dbReference>
<accession>A0A080ZXM7</accession>
<dbReference type="Proteomes" id="UP000028582">
    <property type="component" value="Unassembled WGS sequence"/>
</dbReference>
<evidence type="ECO:0000259" key="1">
    <source>
        <dbReference type="Pfam" id="PF00856"/>
    </source>
</evidence>
<dbReference type="Pfam" id="PF00856">
    <property type="entry name" value="SET"/>
    <property type="match status" value="1"/>
</dbReference>
<dbReference type="SUPFAM" id="SSF82199">
    <property type="entry name" value="SET domain"/>
    <property type="match status" value="1"/>
</dbReference>
<gene>
    <name evidence="2" type="ORF">F444_12315</name>
</gene>
<name>A0A080ZXM7_PHYNI</name>
<dbReference type="Gene3D" id="2.170.270.10">
    <property type="entry name" value="SET domain"/>
    <property type="match status" value="1"/>
</dbReference>
<dbReference type="CDD" id="cd08161">
    <property type="entry name" value="SET"/>
    <property type="match status" value="1"/>
</dbReference>
<dbReference type="InterPro" id="IPR001214">
    <property type="entry name" value="SET_dom"/>
</dbReference>